<keyword evidence="1" id="KW-0472">Membrane</keyword>
<feature type="transmembrane region" description="Helical" evidence="1">
    <location>
        <begin position="42"/>
        <end position="60"/>
    </location>
</feature>
<dbReference type="EMBL" id="MPJW01000037">
    <property type="protein sequence ID" value="OLU42787.1"/>
    <property type="molecule type" value="Genomic_DNA"/>
</dbReference>
<name>A0A1U7NIX7_9FIRM</name>
<proteinExistence type="predicted"/>
<sequence>MNSEYILNSQEFTTPLQDALIENPFYSDEADRKSLGRRMFETSFGLTLLWIFSISAYHYSPSDWKVYMSSLIFFAFCASLTILISYYLLSRDNGLIDSADSHVYHERIRIEESDETPTLNVSFSLKPEWDPKQNFVLTLPIHGIRKLLLNPYHNCLIIDGDFRIEYAQRFRPFPSVVHKLIIPLNFRDSKIFLERLESLSILPIQLDDRIHKKWISDPRAFQ</sequence>
<dbReference type="RefSeq" id="WP_075817594.1">
    <property type="nucleotide sequence ID" value="NZ_CAOUMU010000033.1"/>
</dbReference>
<keyword evidence="1" id="KW-1133">Transmembrane helix</keyword>
<comment type="caution">
    <text evidence="2">The sequence shown here is derived from an EMBL/GenBank/DDBJ whole genome shotgun (WGS) entry which is preliminary data.</text>
</comment>
<evidence type="ECO:0000313" key="2">
    <source>
        <dbReference type="EMBL" id="OLU42787.1"/>
    </source>
</evidence>
<evidence type="ECO:0000313" key="3">
    <source>
        <dbReference type="Proteomes" id="UP000186341"/>
    </source>
</evidence>
<dbReference type="Proteomes" id="UP000186341">
    <property type="component" value="Unassembled WGS sequence"/>
</dbReference>
<organism evidence="2 3">
    <name type="scientific">Ileibacterium valens</name>
    <dbReference type="NCBI Taxonomy" id="1862668"/>
    <lineage>
        <taxon>Bacteria</taxon>
        <taxon>Bacillati</taxon>
        <taxon>Bacillota</taxon>
        <taxon>Erysipelotrichia</taxon>
        <taxon>Erysipelotrichales</taxon>
        <taxon>Erysipelotrichaceae</taxon>
        <taxon>Ileibacterium</taxon>
    </lineage>
</organism>
<feature type="transmembrane region" description="Helical" evidence="1">
    <location>
        <begin position="66"/>
        <end position="89"/>
    </location>
</feature>
<gene>
    <name evidence="2" type="ORF">BO222_01025</name>
</gene>
<keyword evidence="1" id="KW-0812">Transmembrane</keyword>
<accession>A0A1U7NIX7</accession>
<keyword evidence="3" id="KW-1185">Reference proteome</keyword>
<dbReference type="GeneID" id="82201829"/>
<reference evidence="2 3" key="1">
    <citation type="submission" date="2016-11" db="EMBL/GenBank/DDBJ databases">
        <title>Description of two novel members of the family Erysipelotrichaceae: Ileibacterium lipovorans gen. nov., sp. nov. and Dubosiella newyorkensis, gen. nov., sp. nov.</title>
        <authorList>
            <person name="Cox L.M."/>
            <person name="Sohn J."/>
            <person name="Tyrrell K.L."/>
            <person name="Citron D.M."/>
            <person name="Lawson P.A."/>
            <person name="Patel N.B."/>
            <person name="Iizumi T."/>
            <person name="Perez-Perez G.I."/>
            <person name="Goldstein E.J."/>
            <person name="Blaser M.J."/>
        </authorList>
    </citation>
    <scope>NUCLEOTIDE SEQUENCE [LARGE SCALE GENOMIC DNA]</scope>
    <source>
        <strain evidence="2 3">NYU-BL-A3</strain>
    </source>
</reference>
<dbReference type="AlphaFoldDB" id="A0A1U7NIX7"/>
<evidence type="ECO:0000256" key="1">
    <source>
        <dbReference type="SAM" id="Phobius"/>
    </source>
</evidence>
<protein>
    <submittedName>
        <fullName evidence="2">Uncharacterized protein</fullName>
    </submittedName>
</protein>